<dbReference type="KEGG" id="sarm:DVA86_13750"/>
<evidence type="ECO:0000256" key="3">
    <source>
        <dbReference type="ARBA" id="ARBA00022553"/>
    </source>
</evidence>
<dbReference type="SUPFAM" id="SSF55874">
    <property type="entry name" value="ATPase domain of HSP90 chaperone/DNA topoisomerase II/histidine kinase"/>
    <property type="match status" value="1"/>
</dbReference>
<evidence type="ECO:0000256" key="4">
    <source>
        <dbReference type="ARBA" id="ARBA00022679"/>
    </source>
</evidence>
<evidence type="ECO:0000256" key="9">
    <source>
        <dbReference type="SAM" id="MobiDB-lite"/>
    </source>
</evidence>
<dbReference type="Gene3D" id="3.30.565.10">
    <property type="entry name" value="Histidine kinase-like ATPase, C-terminal domain"/>
    <property type="match status" value="1"/>
</dbReference>
<dbReference type="Pfam" id="PF07730">
    <property type="entry name" value="HisKA_3"/>
    <property type="match status" value="1"/>
</dbReference>
<feature type="domain" description="Histidine kinase/HSP90-like ATPase" evidence="11">
    <location>
        <begin position="344"/>
        <end position="428"/>
    </location>
</feature>
<evidence type="ECO:0000256" key="6">
    <source>
        <dbReference type="ARBA" id="ARBA00022777"/>
    </source>
</evidence>
<reference evidence="14 15" key="1">
    <citation type="submission" date="2018-07" db="EMBL/GenBank/DDBJ databases">
        <title>Draft genome of the type strain Streptomyces armeniacus ATCC 15676.</title>
        <authorList>
            <person name="Labana P."/>
            <person name="Gosse J.T."/>
            <person name="Boddy C.N."/>
        </authorList>
    </citation>
    <scope>NUCLEOTIDE SEQUENCE [LARGE SCALE GENOMIC DNA]</scope>
    <source>
        <strain evidence="14 15">ATCC 15676</strain>
    </source>
</reference>
<accession>A0A345XPI7</accession>
<keyword evidence="10" id="KW-1133">Transmembrane helix</keyword>
<feature type="transmembrane region" description="Helical" evidence="10">
    <location>
        <begin position="133"/>
        <end position="159"/>
    </location>
</feature>
<protein>
    <recommendedName>
        <fullName evidence="2">histidine kinase</fullName>
        <ecNumber evidence="2">2.7.13.3</ecNumber>
    </recommendedName>
</protein>
<evidence type="ECO:0000256" key="2">
    <source>
        <dbReference type="ARBA" id="ARBA00012438"/>
    </source>
</evidence>
<dbReference type="InterPro" id="IPR050482">
    <property type="entry name" value="Sensor_HK_TwoCompSys"/>
</dbReference>
<evidence type="ECO:0000313" key="14">
    <source>
        <dbReference type="EMBL" id="AXK33553.1"/>
    </source>
</evidence>
<dbReference type="Pfam" id="PF13796">
    <property type="entry name" value="Sensor"/>
    <property type="match status" value="1"/>
</dbReference>
<evidence type="ECO:0000256" key="7">
    <source>
        <dbReference type="ARBA" id="ARBA00022840"/>
    </source>
</evidence>
<dbReference type="CDD" id="cd16917">
    <property type="entry name" value="HATPase_UhpB-NarQ-NarX-like"/>
    <property type="match status" value="1"/>
</dbReference>
<dbReference type="GO" id="GO:0005524">
    <property type="term" value="F:ATP binding"/>
    <property type="evidence" value="ECO:0007669"/>
    <property type="project" value="UniProtKB-KW"/>
</dbReference>
<dbReference type="AlphaFoldDB" id="A0A345XPI7"/>
<keyword evidence="3" id="KW-0597">Phosphoprotein</keyword>
<keyword evidence="7" id="KW-0067">ATP-binding</keyword>
<keyword evidence="6 14" id="KW-0418">Kinase</keyword>
<dbReference type="InterPro" id="IPR036890">
    <property type="entry name" value="HATPase_C_sf"/>
</dbReference>
<dbReference type="GO" id="GO:0046983">
    <property type="term" value="F:protein dimerization activity"/>
    <property type="evidence" value="ECO:0007669"/>
    <property type="project" value="InterPro"/>
</dbReference>
<feature type="domain" description="Signal transduction histidine kinase subgroup 3 dimerisation and phosphoacceptor" evidence="12">
    <location>
        <begin position="241"/>
        <end position="308"/>
    </location>
</feature>
<keyword evidence="10" id="KW-0472">Membrane</keyword>
<feature type="region of interest" description="Disordered" evidence="9">
    <location>
        <begin position="1"/>
        <end position="22"/>
    </location>
</feature>
<dbReference type="Gene3D" id="1.20.5.1930">
    <property type="match status" value="1"/>
</dbReference>
<comment type="catalytic activity">
    <reaction evidence="1">
        <text>ATP + protein L-histidine = ADP + protein N-phospho-L-histidine.</text>
        <dbReference type="EC" id="2.7.13.3"/>
    </reaction>
</comment>
<dbReference type="EC" id="2.7.13.3" evidence="2"/>
<evidence type="ECO:0000313" key="15">
    <source>
        <dbReference type="Proteomes" id="UP000254425"/>
    </source>
</evidence>
<evidence type="ECO:0000259" key="13">
    <source>
        <dbReference type="Pfam" id="PF13796"/>
    </source>
</evidence>
<dbReference type="InterPro" id="IPR011712">
    <property type="entry name" value="Sig_transdc_His_kin_sub3_dim/P"/>
</dbReference>
<keyword evidence="15" id="KW-1185">Reference proteome</keyword>
<feature type="domain" description="Putative sensor" evidence="13">
    <location>
        <begin position="41"/>
        <end position="215"/>
    </location>
</feature>
<dbReference type="PANTHER" id="PTHR24421">
    <property type="entry name" value="NITRATE/NITRITE SENSOR PROTEIN NARX-RELATED"/>
    <property type="match status" value="1"/>
</dbReference>
<evidence type="ECO:0000259" key="12">
    <source>
        <dbReference type="Pfam" id="PF07730"/>
    </source>
</evidence>
<sequence length="439" mass="46842">MSIVSTDQQGGPGGSRKDDLRPSSAFRAMGRTLALLAFAPVEVLLFSILVAVISLLSVGLGVFLVPAVVIAVRGAMNIQRRCARDWSGVEIGDPYLPARDTEPGAKGWLQRTMGILSDPATWRDLLWMLVNPVVGVLILVLPLTFFAYGLFGLAMPFLWEPIVDAGGNDWYVLVNVNNSGTALTAAVLGTPFILIGYLMGPAMLRVHARFARSLLGPTEMARKVHHLTATRSDAVNSSAAELRRIERDLHDGAQARLVAMGMNLGVAERLLSKDPEAARTILADTRTASAKALNELRDLVRGIHPPVLADRGLADAVRALGMDSPLQVEVTADLLGRPEAPVESAMYFAISESLTNAAKHGACRNVKVDLWYSDGMLRAQVTDDGDGGADPMKGTGLRGLERRLATFDGALALTSPVGGPTTLTMELPCVLSSPKTSFS</sequence>
<dbReference type="Proteomes" id="UP000254425">
    <property type="component" value="Chromosome"/>
</dbReference>
<feature type="transmembrane region" description="Helical" evidence="10">
    <location>
        <begin position="179"/>
        <end position="199"/>
    </location>
</feature>
<dbReference type="InterPro" id="IPR003594">
    <property type="entry name" value="HATPase_dom"/>
</dbReference>
<evidence type="ECO:0000256" key="10">
    <source>
        <dbReference type="SAM" id="Phobius"/>
    </source>
</evidence>
<evidence type="ECO:0000256" key="8">
    <source>
        <dbReference type="ARBA" id="ARBA00023012"/>
    </source>
</evidence>
<evidence type="ECO:0000256" key="1">
    <source>
        <dbReference type="ARBA" id="ARBA00000085"/>
    </source>
</evidence>
<evidence type="ECO:0000259" key="11">
    <source>
        <dbReference type="Pfam" id="PF02518"/>
    </source>
</evidence>
<keyword evidence="4" id="KW-0808">Transferase</keyword>
<evidence type="ECO:0000256" key="5">
    <source>
        <dbReference type="ARBA" id="ARBA00022741"/>
    </source>
</evidence>
<dbReference type="EMBL" id="CP031320">
    <property type="protein sequence ID" value="AXK33553.1"/>
    <property type="molecule type" value="Genomic_DNA"/>
</dbReference>
<feature type="transmembrane region" description="Helical" evidence="10">
    <location>
        <begin position="43"/>
        <end position="72"/>
    </location>
</feature>
<dbReference type="GO" id="GO:0016020">
    <property type="term" value="C:membrane"/>
    <property type="evidence" value="ECO:0007669"/>
    <property type="project" value="InterPro"/>
</dbReference>
<keyword evidence="5" id="KW-0547">Nucleotide-binding</keyword>
<name>A0A345XPI7_9ACTN</name>
<dbReference type="RefSeq" id="WP_208878467.1">
    <property type="nucleotide sequence ID" value="NZ_CP031320.1"/>
</dbReference>
<proteinExistence type="predicted"/>
<organism evidence="14 15">
    <name type="scientific">Streptomyces armeniacus</name>
    <dbReference type="NCBI Taxonomy" id="83291"/>
    <lineage>
        <taxon>Bacteria</taxon>
        <taxon>Bacillati</taxon>
        <taxon>Actinomycetota</taxon>
        <taxon>Actinomycetes</taxon>
        <taxon>Kitasatosporales</taxon>
        <taxon>Streptomycetaceae</taxon>
        <taxon>Streptomyces</taxon>
    </lineage>
</organism>
<keyword evidence="8" id="KW-0902">Two-component regulatory system</keyword>
<keyword evidence="10" id="KW-0812">Transmembrane</keyword>
<dbReference type="InterPro" id="IPR025828">
    <property type="entry name" value="Put_sensor_dom"/>
</dbReference>
<dbReference type="PANTHER" id="PTHR24421:SF10">
    <property type="entry name" value="NITRATE_NITRITE SENSOR PROTEIN NARQ"/>
    <property type="match status" value="1"/>
</dbReference>
<gene>
    <name evidence="14" type="ORF">DVA86_13750</name>
</gene>
<dbReference type="Pfam" id="PF02518">
    <property type="entry name" value="HATPase_c"/>
    <property type="match status" value="1"/>
</dbReference>
<dbReference type="GO" id="GO:0000155">
    <property type="term" value="F:phosphorelay sensor kinase activity"/>
    <property type="evidence" value="ECO:0007669"/>
    <property type="project" value="InterPro"/>
</dbReference>